<evidence type="ECO:0000256" key="1">
    <source>
        <dbReference type="SAM" id="Phobius"/>
    </source>
</evidence>
<dbReference type="AlphaFoldDB" id="A0A2M4DAB7"/>
<keyword evidence="1" id="KW-0472">Membrane</keyword>
<evidence type="ECO:0000313" key="2">
    <source>
        <dbReference type="EMBL" id="MBW74489.1"/>
    </source>
</evidence>
<accession>A0A2M4DAB7</accession>
<keyword evidence="1" id="KW-0812">Transmembrane</keyword>
<keyword evidence="1" id="KW-1133">Transmembrane helix</keyword>
<name>A0A2M4DAB7_ANODA</name>
<dbReference type="EMBL" id="GGFL01010311">
    <property type="protein sequence ID" value="MBW74489.1"/>
    <property type="molecule type" value="Transcribed_RNA"/>
</dbReference>
<proteinExistence type="predicted"/>
<reference evidence="2" key="1">
    <citation type="submission" date="2018-01" db="EMBL/GenBank/DDBJ databases">
        <title>An insight into the sialome of Amazonian anophelines.</title>
        <authorList>
            <person name="Ribeiro J.M."/>
            <person name="Scarpassa V."/>
            <person name="Calvo E."/>
        </authorList>
    </citation>
    <scope>NUCLEOTIDE SEQUENCE</scope>
</reference>
<protein>
    <submittedName>
        <fullName evidence="2">Putative secreted protein</fullName>
    </submittedName>
</protein>
<organism evidence="2">
    <name type="scientific">Anopheles darlingi</name>
    <name type="common">Mosquito</name>
    <dbReference type="NCBI Taxonomy" id="43151"/>
    <lineage>
        <taxon>Eukaryota</taxon>
        <taxon>Metazoa</taxon>
        <taxon>Ecdysozoa</taxon>
        <taxon>Arthropoda</taxon>
        <taxon>Hexapoda</taxon>
        <taxon>Insecta</taxon>
        <taxon>Pterygota</taxon>
        <taxon>Neoptera</taxon>
        <taxon>Endopterygota</taxon>
        <taxon>Diptera</taxon>
        <taxon>Nematocera</taxon>
        <taxon>Culicoidea</taxon>
        <taxon>Culicidae</taxon>
        <taxon>Anophelinae</taxon>
        <taxon>Anopheles</taxon>
    </lineage>
</organism>
<sequence length="78" mass="8785">MKDMTTKRPFPGSIVVLFAVEICILPLVTSLPLSLLAVILDRYSSLLHTRFATTLWGFHYIPGDKQTTTHAHTHARTH</sequence>
<feature type="transmembrane region" description="Helical" evidence="1">
    <location>
        <begin position="12"/>
        <end position="40"/>
    </location>
</feature>